<dbReference type="Gene3D" id="1.10.274.100">
    <property type="entry name" value="RNA polymerase Rpb1, domain 3"/>
    <property type="match status" value="1"/>
</dbReference>
<dbReference type="Gene3D" id="6.10.250.2940">
    <property type="match status" value="1"/>
</dbReference>
<dbReference type="InterPro" id="IPR000722">
    <property type="entry name" value="RNA_pol_asu"/>
</dbReference>
<feature type="compositionally biased region" description="Acidic residues" evidence="12">
    <location>
        <begin position="1541"/>
        <end position="1557"/>
    </location>
</feature>
<feature type="region of interest" description="Disordered" evidence="12">
    <location>
        <begin position="439"/>
        <end position="458"/>
    </location>
</feature>
<evidence type="ECO:0000256" key="4">
    <source>
        <dbReference type="ARBA" id="ARBA00022679"/>
    </source>
</evidence>
<keyword evidence="4 11" id="KW-0808">Transferase</keyword>
<dbReference type="SUPFAM" id="SSF64484">
    <property type="entry name" value="beta and beta-prime subunits of DNA dependent RNA-polymerase"/>
    <property type="match status" value="1"/>
</dbReference>
<dbReference type="InterPro" id="IPR007081">
    <property type="entry name" value="RNA_pol_Rpb1_5"/>
</dbReference>
<dbReference type="EMBL" id="HBHK01024387">
    <property type="protein sequence ID" value="CAD9703715.1"/>
    <property type="molecule type" value="Transcribed_RNA"/>
</dbReference>
<keyword evidence="6" id="KW-0479">Metal-binding</keyword>
<dbReference type="Gene3D" id="1.10.132.30">
    <property type="match status" value="1"/>
</dbReference>
<dbReference type="Pfam" id="PF04998">
    <property type="entry name" value="RNA_pol_Rpb1_5"/>
    <property type="match status" value="1"/>
</dbReference>
<keyword evidence="7" id="KW-0862">Zinc</keyword>
<feature type="compositionally biased region" description="Acidic residues" evidence="12">
    <location>
        <begin position="398"/>
        <end position="410"/>
    </location>
</feature>
<keyword evidence="10" id="KW-0539">Nucleus</keyword>
<evidence type="ECO:0000256" key="5">
    <source>
        <dbReference type="ARBA" id="ARBA00022695"/>
    </source>
</evidence>
<dbReference type="GO" id="GO:0046872">
    <property type="term" value="F:metal ion binding"/>
    <property type="evidence" value="ECO:0007669"/>
    <property type="project" value="UniProtKB-KW"/>
</dbReference>
<dbReference type="PANTHER" id="PTHR19376">
    <property type="entry name" value="DNA-DIRECTED RNA POLYMERASE"/>
    <property type="match status" value="1"/>
</dbReference>
<dbReference type="InterPro" id="IPR007080">
    <property type="entry name" value="RNA_pol_Rpb1_1"/>
</dbReference>
<evidence type="ECO:0000256" key="8">
    <source>
        <dbReference type="ARBA" id="ARBA00022842"/>
    </source>
</evidence>
<evidence type="ECO:0000256" key="9">
    <source>
        <dbReference type="ARBA" id="ARBA00023163"/>
    </source>
</evidence>
<dbReference type="EC" id="2.7.7.6" evidence="11"/>
<keyword evidence="5 11" id="KW-0548">Nucleotidyltransferase</keyword>
<dbReference type="InterPro" id="IPR047107">
    <property type="entry name" value="DNA-dir_RNA_pol1_lsu_C"/>
</dbReference>
<evidence type="ECO:0000259" key="13">
    <source>
        <dbReference type="SMART" id="SM00663"/>
    </source>
</evidence>
<dbReference type="Gene3D" id="3.30.70.2850">
    <property type="match status" value="1"/>
</dbReference>
<dbReference type="InterPro" id="IPR007066">
    <property type="entry name" value="RNA_pol_Rpb1_3"/>
</dbReference>
<evidence type="ECO:0000313" key="14">
    <source>
        <dbReference type="EMBL" id="CAD9703715.1"/>
    </source>
</evidence>
<proteinExistence type="inferred from homology"/>
<dbReference type="Pfam" id="PF04997">
    <property type="entry name" value="RNA_pol_Rpb1_1"/>
    <property type="match status" value="1"/>
</dbReference>
<evidence type="ECO:0000256" key="11">
    <source>
        <dbReference type="RuleBase" id="RU004279"/>
    </source>
</evidence>
<dbReference type="Gene3D" id="2.40.40.20">
    <property type="match status" value="1"/>
</dbReference>
<dbReference type="Gene3D" id="1.10.357.120">
    <property type="match status" value="1"/>
</dbReference>
<evidence type="ECO:0000256" key="7">
    <source>
        <dbReference type="ARBA" id="ARBA00022833"/>
    </source>
</evidence>
<dbReference type="GO" id="GO:0003677">
    <property type="term" value="F:DNA binding"/>
    <property type="evidence" value="ECO:0007669"/>
    <property type="project" value="InterPro"/>
</dbReference>
<dbReference type="InterPro" id="IPR042102">
    <property type="entry name" value="RNA_pol_Rpb1_3_sf"/>
</dbReference>
<dbReference type="CDD" id="cd02735">
    <property type="entry name" value="RNAP_I_Rpa1_C"/>
    <property type="match status" value="1"/>
</dbReference>
<dbReference type="InterPro" id="IPR045867">
    <property type="entry name" value="DNA-dir_RpoC_beta_prime"/>
</dbReference>
<protein>
    <recommendedName>
        <fullName evidence="11">DNA-directed RNA polymerase subunit</fullName>
        <ecNumber evidence="11">2.7.7.6</ecNumber>
    </recommendedName>
</protein>
<feature type="compositionally biased region" description="Basic and acidic residues" evidence="12">
    <location>
        <begin position="1531"/>
        <end position="1540"/>
    </location>
</feature>
<dbReference type="InterPro" id="IPR006592">
    <property type="entry name" value="RNA_pol_N"/>
</dbReference>
<dbReference type="InterPro" id="IPR015699">
    <property type="entry name" value="DNA-dir_RNA_pol1_lsu_N"/>
</dbReference>
<accession>A0A7S2WSR7</accession>
<dbReference type="CDD" id="cd01435">
    <property type="entry name" value="RNAP_I_RPA1_N"/>
    <property type="match status" value="1"/>
</dbReference>
<evidence type="ECO:0000256" key="12">
    <source>
        <dbReference type="SAM" id="MobiDB-lite"/>
    </source>
</evidence>
<comment type="catalytic activity">
    <reaction evidence="11">
        <text>RNA(n) + a ribonucleoside 5'-triphosphate = RNA(n+1) + diphosphate</text>
        <dbReference type="Rhea" id="RHEA:21248"/>
        <dbReference type="Rhea" id="RHEA-COMP:14527"/>
        <dbReference type="Rhea" id="RHEA-COMP:17342"/>
        <dbReference type="ChEBI" id="CHEBI:33019"/>
        <dbReference type="ChEBI" id="CHEBI:61557"/>
        <dbReference type="ChEBI" id="CHEBI:140395"/>
        <dbReference type="EC" id="2.7.7.6"/>
    </reaction>
</comment>
<feature type="compositionally biased region" description="Basic and acidic residues" evidence="12">
    <location>
        <begin position="1558"/>
        <end position="1569"/>
    </location>
</feature>
<dbReference type="SMART" id="SM00663">
    <property type="entry name" value="RPOLA_N"/>
    <property type="match status" value="1"/>
</dbReference>
<dbReference type="Gene3D" id="4.10.860.120">
    <property type="entry name" value="RNA polymerase II, clamp domain"/>
    <property type="match status" value="1"/>
</dbReference>
<dbReference type="InterPro" id="IPR044893">
    <property type="entry name" value="RNA_pol_Rpb1_clamp_domain"/>
</dbReference>
<keyword evidence="9 11" id="KW-0804">Transcription</keyword>
<organism evidence="14">
    <name type="scientific">Mucochytrium quahogii</name>
    <dbReference type="NCBI Taxonomy" id="96639"/>
    <lineage>
        <taxon>Eukaryota</taxon>
        <taxon>Sar</taxon>
        <taxon>Stramenopiles</taxon>
        <taxon>Bigyra</taxon>
        <taxon>Labyrinthulomycetes</taxon>
        <taxon>Thraustochytrida</taxon>
        <taxon>Thraustochytriidae</taxon>
        <taxon>Mucochytrium</taxon>
    </lineage>
</organism>
<evidence type="ECO:0000256" key="3">
    <source>
        <dbReference type="ARBA" id="ARBA00022478"/>
    </source>
</evidence>
<comment type="subcellular location">
    <subcellularLocation>
        <location evidence="1">Nucleus</location>
    </subcellularLocation>
</comment>
<feature type="region of interest" description="Disordered" evidence="12">
    <location>
        <begin position="387"/>
        <end position="415"/>
    </location>
</feature>
<dbReference type="Pfam" id="PF05000">
    <property type="entry name" value="RNA_pol_Rpb1_4"/>
    <property type="match status" value="1"/>
</dbReference>
<evidence type="ECO:0000256" key="10">
    <source>
        <dbReference type="ARBA" id="ARBA00023242"/>
    </source>
</evidence>
<dbReference type="GO" id="GO:0005736">
    <property type="term" value="C:RNA polymerase I complex"/>
    <property type="evidence" value="ECO:0007669"/>
    <property type="project" value="TreeGrafter"/>
</dbReference>
<dbReference type="Pfam" id="PF00623">
    <property type="entry name" value="RNA_pol_Rpb1_2"/>
    <property type="match status" value="1"/>
</dbReference>
<evidence type="ECO:0000256" key="1">
    <source>
        <dbReference type="ARBA" id="ARBA00004123"/>
    </source>
</evidence>
<evidence type="ECO:0000256" key="6">
    <source>
        <dbReference type="ARBA" id="ARBA00022723"/>
    </source>
</evidence>
<gene>
    <name evidence="14" type="ORF">QSP1433_LOCUS15377</name>
</gene>
<dbReference type="Gene3D" id="3.30.1490.180">
    <property type="entry name" value="RNA polymerase ii"/>
    <property type="match status" value="1"/>
</dbReference>
<evidence type="ECO:0000256" key="2">
    <source>
        <dbReference type="ARBA" id="ARBA00006460"/>
    </source>
</evidence>
<comment type="function">
    <text evidence="11">DNA-dependent RNA polymerase catalyzes the transcription of DNA into RNA using the four ribonucleoside triphosphates as substrates.</text>
</comment>
<keyword evidence="8" id="KW-0460">Magnesium</keyword>
<dbReference type="GO" id="GO:0006351">
    <property type="term" value="P:DNA-templated transcription"/>
    <property type="evidence" value="ECO:0007669"/>
    <property type="project" value="InterPro"/>
</dbReference>
<keyword evidence="3 11" id="KW-0240">DNA-directed RNA polymerase</keyword>
<name>A0A7S2WSR7_9STRA</name>
<dbReference type="Pfam" id="PF04983">
    <property type="entry name" value="RNA_pol_Rpb1_3"/>
    <property type="match status" value="1"/>
</dbReference>
<dbReference type="InterPro" id="IPR007083">
    <property type="entry name" value="RNA_pol_Rpb1_4"/>
</dbReference>
<dbReference type="InterPro" id="IPR038120">
    <property type="entry name" value="Rpb1_funnel_sf"/>
</dbReference>
<sequence length="1850" mass="204673">MGVFSDVPQGETSGGFSIISEAQGAGFGFFTPDEIRKLSVKQLKYGTSFDAFGHPIEGGLYDLALGPTSREQGSCRTCGLSNGQCPGHVGHIELAVPVYNPIVFPTMFKVLGLMCFSCHGFRCKKLKTRLFRIKLLLLEANMYKEASGLEDEIAQKGVFAKDSSSKAKYAERLESILFKREAEAMKVLNAAVVEDASQSNYSKRQGRRPNVQMHMHCRTLWRETVKEFLKAAQAAKKCDSCGANPYRLKKDGYAKIFRVAGKDTTKTTSNHKLVGMSLADGSDNEDDEFGDQLRDDLNELEPDKVFMSPAEVQERFQKLWRRELPIVSRLWGRKRGENNPKGYLVFFLQTLMVPASRFRPPAVMGSMTFDHAQNQNLQKVLENSDKIRDNLGGLGDGENGDESSDEEEDNEKVLEDRKEKWASVMNIWVDLQSAVNTYLDSSKSSDREPVPGVRQGLEKKEGLFRQNMMGKRVNYAARSVISPDPYIATDEVGLPVRFAKKLSYPEPVTSWNAEELAQMVRNGAEKHPGAAFVEDEDGKMIDLSNLNDRQRNDIATSIMDVHAIRLIEGRRARASRFVPGEENELYQREHNKQLAPLSLRKQKKVWRHVRSGDVMLANRQPTLHKPSLMAHKVRVIDNEDMQTIRLHYANCNSYNADFDGDEINLHLPQGELCRAEAYEVAYTNHQYLSATNGEPLRGLIQDHVGMGVMLTKQNTFLNKEEYTQMLFAACGAMKSRSAEIKLVEPAILLPKRMWTGKQVITTILMHLVGTQVPEELLTMGPRKTKIPAVAWKIYPERKTNPLIGDEAGPLGQCQVVVRQGVLCTGVLDKAQFGATEYGLVHSIYELYGPNAAGELLSAFGRLFTYCSQKWGHTCAIEDLILNPEAENFRTNEISKSVATGVATSAKFSGLNTKKRSYTNEEVAKALEARIRSSGENDEALLDSTMQGVTSKVTSAIIKECLPKGQRKPFPSNCFSLMIYSGAKGSLVNHSQVSCGLGQQALEGRRVPRTISGKSLPCFSAFDPTPRAGGFVSDRFLTGVRPQEYYFHCMAGREGLIDTAVKTARSGYLQRCLVKHLESLYIGYDRTVRQSDGSALQFTYGGDGLDALHTKFLDGEKSTLGFLYNNVPALAQKLRVGNQPGQLNLSEPDPKTGIDTMKARSWNKSIRRAKERSKGANIALFKGGVVSARKPKRISEFNSNRASNKRIDEKTLLPGLFQARIVKTYKEDGAVDLKYSADGALVKRMPVNIQRVQDGKSTSIQIVFGALPDPVMSHLDPDRFLGSISEALESKVETYIKKNPDGLLKSEDDSLTLRQLVWVKYLRSLCAPGENVGVIAAQSIGEPSTQMTLNTFHLAGHGAGNVTLGIPRLRELLMTASESIKTPSMTMPLLDSVSREQAERIKGSMYRLRVNELLRAKEGIKVTEVMCRRSARNGELSTGRKAAQLSKKENGSGQWFREYVIELNLQPLVAIEKEFGLSLGEIESAIGLKYCPALMAYVAGELRRGDKSRSIASIIQTGKMSEDSEDEENESNSDKNRKKKEDDDDMEEDDVDDAAEENGELRLGKKKEVEGYDDESDAEASEAESDDGDVEMKEGDEDGATGPVNKIEVGASASRFGCFVSCTGRPESKGKSATVKIVLRFEANMRKILMVGIAEAAAKTAIVRDTKGIEASYIIEGKGEDNTVSIQTDGCNFEAAWNLADKIEVNRLKANDVGAFLRTYGVEAARGAIVREVKGVFGAYGIGVDPRHLGLVADYMTFEGGYRPLNRIGMSSNTSPFVRMTFETSTQFLTASALEGEEDALVSASSRLCVGQLMRTGTGAFDLLVPNPMKSMDEATKKKTQTFKLNTKKKH</sequence>
<dbReference type="PANTHER" id="PTHR19376:SF11">
    <property type="entry name" value="DNA-DIRECTED RNA POLYMERASE I SUBUNIT RPA1"/>
    <property type="match status" value="1"/>
</dbReference>
<comment type="similarity">
    <text evidence="2 11">Belongs to the RNA polymerase beta' chain family.</text>
</comment>
<dbReference type="Gene3D" id="1.10.150.390">
    <property type="match status" value="1"/>
</dbReference>
<dbReference type="FunFam" id="2.40.40.20:FF:000019">
    <property type="entry name" value="DNA-directed RNA polymerase II subunit RPB1"/>
    <property type="match status" value="1"/>
</dbReference>
<feature type="domain" description="RNA polymerase N-terminal" evidence="13">
    <location>
        <begin position="344"/>
        <end position="711"/>
    </location>
</feature>
<dbReference type="GO" id="GO:0003899">
    <property type="term" value="F:DNA-directed RNA polymerase activity"/>
    <property type="evidence" value="ECO:0007669"/>
    <property type="project" value="UniProtKB-EC"/>
</dbReference>
<feature type="compositionally biased region" description="Acidic residues" evidence="12">
    <location>
        <begin position="1570"/>
        <end position="1598"/>
    </location>
</feature>
<feature type="region of interest" description="Disordered" evidence="12">
    <location>
        <begin position="1514"/>
        <end position="1603"/>
    </location>
</feature>
<reference evidence="14" key="1">
    <citation type="submission" date="2021-01" db="EMBL/GenBank/DDBJ databases">
        <authorList>
            <person name="Corre E."/>
            <person name="Pelletier E."/>
            <person name="Niang G."/>
            <person name="Scheremetjew M."/>
            <person name="Finn R."/>
            <person name="Kale V."/>
            <person name="Holt S."/>
            <person name="Cochrane G."/>
            <person name="Meng A."/>
            <person name="Brown T."/>
            <person name="Cohen L."/>
        </authorList>
    </citation>
    <scope>NUCLEOTIDE SEQUENCE</scope>
    <source>
        <strain evidence="14">NY070348D</strain>
    </source>
</reference>